<dbReference type="EMBL" id="BJWL01000015">
    <property type="protein sequence ID" value="GFZ02444.1"/>
    <property type="molecule type" value="Genomic_DNA"/>
</dbReference>
<gene>
    <name evidence="1" type="ORF">Acr_15g0010520</name>
</gene>
<keyword evidence="2" id="KW-1185">Reference proteome</keyword>
<accession>A0A7J0FV45</accession>
<protein>
    <submittedName>
        <fullName evidence="1">Nuclear RNA polymerase A2</fullName>
    </submittedName>
</protein>
<organism evidence="1 2">
    <name type="scientific">Actinidia rufa</name>
    <dbReference type="NCBI Taxonomy" id="165716"/>
    <lineage>
        <taxon>Eukaryota</taxon>
        <taxon>Viridiplantae</taxon>
        <taxon>Streptophyta</taxon>
        <taxon>Embryophyta</taxon>
        <taxon>Tracheophyta</taxon>
        <taxon>Spermatophyta</taxon>
        <taxon>Magnoliopsida</taxon>
        <taxon>eudicotyledons</taxon>
        <taxon>Gunneridae</taxon>
        <taxon>Pentapetalae</taxon>
        <taxon>asterids</taxon>
        <taxon>Ericales</taxon>
        <taxon>Actinidiaceae</taxon>
        <taxon>Actinidia</taxon>
    </lineage>
</organism>
<comment type="caution">
    <text evidence="1">The sequence shown here is derived from an EMBL/GenBank/DDBJ whole genome shotgun (WGS) entry which is preliminary data.</text>
</comment>
<evidence type="ECO:0000313" key="1">
    <source>
        <dbReference type="EMBL" id="GFZ02444.1"/>
    </source>
</evidence>
<evidence type="ECO:0000313" key="2">
    <source>
        <dbReference type="Proteomes" id="UP000585474"/>
    </source>
</evidence>
<dbReference type="AlphaFoldDB" id="A0A7J0FV45"/>
<proteinExistence type="predicted"/>
<reference evidence="1 2" key="1">
    <citation type="submission" date="2019-07" db="EMBL/GenBank/DDBJ databases">
        <title>De Novo Assembly of kiwifruit Actinidia rufa.</title>
        <authorList>
            <person name="Sugita-Konishi S."/>
            <person name="Sato K."/>
            <person name="Mori E."/>
            <person name="Abe Y."/>
            <person name="Kisaki G."/>
            <person name="Hamano K."/>
            <person name="Suezawa K."/>
            <person name="Otani M."/>
            <person name="Fukuda T."/>
            <person name="Manabe T."/>
            <person name="Gomi K."/>
            <person name="Tabuchi M."/>
            <person name="Akimitsu K."/>
            <person name="Kataoka I."/>
        </authorList>
    </citation>
    <scope>NUCLEOTIDE SEQUENCE [LARGE SCALE GENOMIC DNA]</scope>
    <source>
        <strain evidence="2">cv. Fuchu</strain>
    </source>
</reference>
<sequence length="126" mass="14291">MTTTAGGEITTATGGNQLKSRRRMVPSWLLPTDYEPLRDLVRHHIESFDFMVEKGLEDMLMAIKPVEKDRLSGTMREALYPFECRQAKTTYAGRFMADVCFQYGGGAVIREKFNFGQFPIMLKVSG</sequence>
<name>A0A7J0FV45_9ERIC</name>
<dbReference type="OrthoDB" id="10248617at2759"/>
<dbReference type="Gene3D" id="3.90.1100.10">
    <property type="match status" value="1"/>
</dbReference>
<dbReference type="SUPFAM" id="SSF64484">
    <property type="entry name" value="beta and beta-prime subunits of DNA dependent RNA-polymerase"/>
    <property type="match status" value="1"/>
</dbReference>
<dbReference type="Proteomes" id="UP000585474">
    <property type="component" value="Unassembled WGS sequence"/>
</dbReference>